<keyword evidence="2" id="KW-1185">Reference proteome</keyword>
<protein>
    <submittedName>
        <fullName evidence="1">Uncharacterized protein</fullName>
    </submittedName>
</protein>
<dbReference type="EMBL" id="CM046398">
    <property type="protein sequence ID" value="KAI8530311.1"/>
    <property type="molecule type" value="Genomic_DNA"/>
</dbReference>
<gene>
    <name evidence="1" type="ORF">RHMOL_Rhmol11G0047000</name>
</gene>
<comment type="caution">
    <text evidence="1">The sequence shown here is derived from an EMBL/GenBank/DDBJ whole genome shotgun (WGS) entry which is preliminary data.</text>
</comment>
<name>A0ACC0LP44_RHOML</name>
<accession>A0ACC0LP44</accession>
<proteinExistence type="predicted"/>
<organism evidence="1 2">
    <name type="scientific">Rhododendron molle</name>
    <name type="common">Chinese azalea</name>
    <name type="synonym">Azalea mollis</name>
    <dbReference type="NCBI Taxonomy" id="49168"/>
    <lineage>
        <taxon>Eukaryota</taxon>
        <taxon>Viridiplantae</taxon>
        <taxon>Streptophyta</taxon>
        <taxon>Embryophyta</taxon>
        <taxon>Tracheophyta</taxon>
        <taxon>Spermatophyta</taxon>
        <taxon>Magnoliopsida</taxon>
        <taxon>eudicotyledons</taxon>
        <taxon>Gunneridae</taxon>
        <taxon>Pentapetalae</taxon>
        <taxon>asterids</taxon>
        <taxon>Ericales</taxon>
        <taxon>Ericaceae</taxon>
        <taxon>Ericoideae</taxon>
        <taxon>Rhodoreae</taxon>
        <taxon>Rhododendron</taxon>
    </lineage>
</organism>
<evidence type="ECO:0000313" key="2">
    <source>
        <dbReference type="Proteomes" id="UP001062846"/>
    </source>
</evidence>
<evidence type="ECO:0000313" key="1">
    <source>
        <dbReference type="EMBL" id="KAI8530311.1"/>
    </source>
</evidence>
<reference evidence="1" key="1">
    <citation type="submission" date="2022-02" db="EMBL/GenBank/DDBJ databases">
        <title>Plant Genome Project.</title>
        <authorList>
            <person name="Zhang R.-G."/>
        </authorList>
    </citation>
    <scope>NUCLEOTIDE SEQUENCE</scope>
    <source>
        <strain evidence="1">AT1</strain>
    </source>
</reference>
<dbReference type="Proteomes" id="UP001062846">
    <property type="component" value="Chromosome 11"/>
</dbReference>
<sequence length="72" mass="7844">MLHTSKPSDSVSNGSDLISTTNNREPFIAEMRSELSDAQSNDLEVHSTMLLTPLRSTTVRCIAHLKVVGSCI</sequence>